<accession>A0A7D5TJ93</accession>
<proteinExistence type="predicted"/>
<dbReference type="OrthoDB" id="198445at2157"/>
<dbReference type="KEGG" id="hpel:HZS54_24765"/>
<evidence type="ECO:0000313" key="2">
    <source>
        <dbReference type="Proteomes" id="UP000509346"/>
    </source>
</evidence>
<keyword evidence="2" id="KW-1185">Reference proteome</keyword>
<organism evidence="1 2">
    <name type="scientific">Halosimplex pelagicum</name>
    <dbReference type="NCBI Taxonomy" id="869886"/>
    <lineage>
        <taxon>Archaea</taxon>
        <taxon>Methanobacteriati</taxon>
        <taxon>Methanobacteriota</taxon>
        <taxon>Stenosarchaea group</taxon>
        <taxon>Halobacteria</taxon>
        <taxon>Halobacteriales</taxon>
        <taxon>Haloarculaceae</taxon>
        <taxon>Halosimplex</taxon>
    </lineage>
</organism>
<gene>
    <name evidence="1" type="ORF">HZS54_24765</name>
</gene>
<dbReference type="GeneID" id="56085876"/>
<dbReference type="InterPro" id="IPR058703">
    <property type="entry name" value="PIN-containing"/>
</dbReference>
<dbReference type="EMBL" id="CP058909">
    <property type="protein sequence ID" value="QLH84656.1"/>
    <property type="molecule type" value="Genomic_DNA"/>
</dbReference>
<dbReference type="AlphaFoldDB" id="A0A7D5TJ93"/>
<name>A0A7D5TJ93_9EURY</name>
<reference evidence="1 2" key="1">
    <citation type="submission" date="2020-07" db="EMBL/GenBank/DDBJ databases">
        <title>Halosimplex litoreum sp. nov. and Halosimplex rubrum sp. nov., isolated from different salt environments.</title>
        <authorList>
            <person name="Cui H."/>
        </authorList>
    </citation>
    <scope>NUCLEOTIDE SEQUENCE [LARGE SCALE GENOMIC DNA]</scope>
    <source>
        <strain evidence="1 2">R2</strain>
    </source>
</reference>
<dbReference type="Proteomes" id="UP000509346">
    <property type="component" value="Chromosome"/>
</dbReference>
<sequence>MDTNLFVRFERHDTVDLLRRAVAEHDLTLHVPPRVYEELTPDSHPYDVPPVEQAIEDGWVEVTDQVDYSNPVVSATMDMVRRYIATADERPEHEIEQADAALGGVAATLLEHGTAESVAIYTNDIAAFRGLERALSEHGHESHVRLVKAYEFAQAIQDRYQFSD</sequence>
<dbReference type="RefSeq" id="WP_179919735.1">
    <property type="nucleotide sequence ID" value="NZ_CP058909.1"/>
</dbReference>
<evidence type="ECO:0000313" key="1">
    <source>
        <dbReference type="EMBL" id="QLH84656.1"/>
    </source>
</evidence>
<dbReference type="Pfam" id="PF26425">
    <property type="entry name" value="PIN_halo"/>
    <property type="match status" value="1"/>
</dbReference>
<protein>
    <recommendedName>
        <fullName evidence="3">DUF3368 domain-containing protein</fullName>
    </recommendedName>
</protein>
<evidence type="ECO:0008006" key="3">
    <source>
        <dbReference type="Google" id="ProtNLM"/>
    </source>
</evidence>